<evidence type="ECO:0000313" key="3">
    <source>
        <dbReference type="Proteomes" id="UP000236755"/>
    </source>
</evidence>
<gene>
    <name evidence="2" type="ORF">SAMN04488065_2023</name>
</gene>
<protein>
    <recommendedName>
        <fullName evidence="4">Lipoprotein</fullName>
    </recommendedName>
</protein>
<dbReference type="EMBL" id="FNQT01000002">
    <property type="protein sequence ID" value="SEA13458.1"/>
    <property type="molecule type" value="Genomic_DNA"/>
</dbReference>
<dbReference type="AlphaFoldDB" id="A0A1H3YQU7"/>
<accession>A0A1H3YQU7</accession>
<evidence type="ECO:0000313" key="2">
    <source>
        <dbReference type="EMBL" id="SEA13458.1"/>
    </source>
</evidence>
<proteinExistence type="predicted"/>
<evidence type="ECO:0008006" key="4">
    <source>
        <dbReference type="Google" id="ProtNLM"/>
    </source>
</evidence>
<dbReference type="Proteomes" id="UP000236755">
    <property type="component" value="Unassembled WGS sequence"/>
</dbReference>
<dbReference type="OrthoDB" id="307719at2157"/>
<evidence type="ECO:0000256" key="1">
    <source>
        <dbReference type="SAM" id="MobiDB-lite"/>
    </source>
</evidence>
<keyword evidence="3" id="KW-1185">Reference proteome</keyword>
<feature type="compositionally biased region" description="Low complexity" evidence="1">
    <location>
        <begin position="25"/>
        <end position="42"/>
    </location>
</feature>
<feature type="region of interest" description="Disordered" evidence="1">
    <location>
        <begin position="21"/>
        <end position="54"/>
    </location>
</feature>
<name>A0A1H3YQU7_9EURY</name>
<sequence length="179" mass="19381">MHRRALLAATGTCLAGLAGCGADGSTETSTSTPTSTSTQTTTTPPPTSTPPEQRYRPQLLDVGLVSTWAEAGDLSENRVEQIRRGRPAVIAFRYRMRIPQGTVNLKEGIDIIADDELVMRRNNEVDRTVDTAGLHTWETGITIETADWPTGQVTASVAIGELQLHRTSDPMATTFEVTE</sequence>
<reference evidence="2 3" key="1">
    <citation type="submission" date="2016-10" db="EMBL/GenBank/DDBJ databases">
        <authorList>
            <person name="de Groot N.N."/>
        </authorList>
    </citation>
    <scope>NUCLEOTIDE SEQUENCE [LARGE SCALE GENOMIC DNA]</scope>
    <source>
        <strain evidence="2 3">CGMCC 1.8712</strain>
    </source>
</reference>
<dbReference type="RefSeq" id="WP_092634499.1">
    <property type="nucleotide sequence ID" value="NZ_FNQT01000002.1"/>
</dbReference>
<organism evidence="2 3">
    <name type="scientific">Haloplanus vescus</name>
    <dbReference type="NCBI Taxonomy" id="555874"/>
    <lineage>
        <taxon>Archaea</taxon>
        <taxon>Methanobacteriati</taxon>
        <taxon>Methanobacteriota</taxon>
        <taxon>Stenosarchaea group</taxon>
        <taxon>Halobacteria</taxon>
        <taxon>Halobacteriales</taxon>
        <taxon>Haloferacaceae</taxon>
        <taxon>Haloplanus</taxon>
    </lineage>
</organism>
<dbReference type="PROSITE" id="PS51257">
    <property type="entry name" value="PROKAR_LIPOPROTEIN"/>
    <property type="match status" value="1"/>
</dbReference>